<organism evidence="7 8">
    <name type="scientific">Trichomonas vaginalis (strain ATCC PRA-98 / G3)</name>
    <dbReference type="NCBI Taxonomy" id="412133"/>
    <lineage>
        <taxon>Eukaryota</taxon>
        <taxon>Metamonada</taxon>
        <taxon>Parabasalia</taxon>
        <taxon>Trichomonadida</taxon>
        <taxon>Trichomonadidae</taxon>
        <taxon>Trichomonas</taxon>
    </lineage>
</organism>
<keyword evidence="3" id="KW-0804">Transcription</keyword>
<keyword evidence="4" id="KW-0539">Nucleus</keyword>
<feature type="domain" description="HTH myb-type" evidence="6">
    <location>
        <begin position="112"/>
        <end position="166"/>
    </location>
</feature>
<evidence type="ECO:0000259" key="5">
    <source>
        <dbReference type="PROSITE" id="PS50090"/>
    </source>
</evidence>
<feature type="domain" description="HTH myb-type" evidence="6">
    <location>
        <begin position="65"/>
        <end position="107"/>
    </location>
</feature>
<evidence type="ECO:0000313" key="7">
    <source>
        <dbReference type="EMBL" id="EAY20397.1"/>
    </source>
</evidence>
<reference evidence="7" key="2">
    <citation type="journal article" date="2007" name="Science">
        <title>Draft genome sequence of the sexually transmitted pathogen Trichomonas vaginalis.</title>
        <authorList>
            <person name="Carlton J.M."/>
            <person name="Hirt R.P."/>
            <person name="Silva J.C."/>
            <person name="Delcher A.L."/>
            <person name="Schatz M."/>
            <person name="Zhao Q."/>
            <person name="Wortman J.R."/>
            <person name="Bidwell S.L."/>
            <person name="Alsmark U.C.M."/>
            <person name="Besteiro S."/>
            <person name="Sicheritz-Ponten T."/>
            <person name="Noel C.J."/>
            <person name="Dacks J.B."/>
            <person name="Foster P.G."/>
            <person name="Simillion C."/>
            <person name="Van de Peer Y."/>
            <person name="Miranda-Saavedra D."/>
            <person name="Barton G.J."/>
            <person name="Westrop G.D."/>
            <person name="Mueller S."/>
            <person name="Dessi D."/>
            <person name="Fiori P.L."/>
            <person name="Ren Q."/>
            <person name="Paulsen I."/>
            <person name="Zhang H."/>
            <person name="Bastida-Corcuera F.D."/>
            <person name="Simoes-Barbosa A."/>
            <person name="Brown M.T."/>
            <person name="Hayes R.D."/>
            <person name="Mukherjee M."/>
            <person name="Okumura C.Y."/>
            <person name="Schneider R."/>
            <person name="Smith A.J."/>
            <person name="Vanacova S."/>
            <person name="Villalvazo M."/>
            <person name="Haas B.J."/>
            <person name="Pertea M."/>
            <person name="Feldblyum T.V."/>
            <person name="Utterback T.R."/>
            <person name="Shu C.L."/>
            <person name="Osoegawa K."/>
            <person name="de Jong P.J."/>
            <person name="Hrdy I."/>
            <person name="Horvathova L."/>
            <person name="Zubacova Z."/>
            <person name="Dolezal P."/>
            <person name="Malik S.B."/>
            <person name="Logsdon J.M. Jr."/>
            <person name="Henze K."/>
            <person name="Gupta A."/>
            <person name="Wang C.C."/>
            <person name="Dunne R.L."/>
            <person name="Upcroft J.A."/>
            <person name="Upcroft P."/>
            <person name="White O."/>
            <person name="Salzberg S.L."/>
            <person name="Tang P."/>
            <person name="Chiu C.-H."/>
            <person name="Lee Y.-S."/>
            <person name="Embley T.M."/>
            <person name="Coombs G.H."/>
            <person name="Mottram J.C."/>
            <person name="Tachezy J."/>
            <person name="Fraser-Liggett C.M."/>
            <person name="Johnson P.J."/>
        </authorList>
    </citation>
    <scope>NUCLEOTIDE SEQUENCE [LARGE SCALE GENOMIC DNA]</scope>
    <source>
        <strain evidence="7">G3</strain>
    </source>
</reference>
<dbReference type="KEGG" id="tva:5465925"/>
<keyword evidence="8" id="KW-1185">Reference proteome</keyword>
<dbReference type="EMBL" id="DS113198">
    <property type="protein sequence ID" value="EAY20397.1"/>
    <property type="molecule type" value="Genomic_DNA"/>
</dbReference>
<sequence>MAICMQSTLYQNISKPLALPSILSLPFPTYHSPLEINLNPIFEHLSDDETSMKNDEEHPQKVYTKGSWSQEEDNLLKKAVQSQSPILWDLVAEKVPGRTPIQCKERWLYRLHPEVKKTRFEKWEDELIISERKKHGNHWTLIATKLPGRTSCAVKNRWYSVLRNKNPISE</sequence>
<dbReference type="InterPro" id="IPR017930">
    <property type="entry name" value="Myb_dom"/>
</dbReference>
<dbReference type="VEuPathDB" id="TrichDB:TVAG_110090"/>
<dbReference type="InterPro" id="IPR001005">
    <property type="entry name" value="SANT/Myb"/>
</dbReference>
<dbReference type="GO" id="GO:0000981">
    <property type="term" value="F:DNA-binding transcription factor activity, RNA polymerase II-specific"/>
    <property type="evidence" value="ECO:0000318"/>
    <property type="project" value="GO_Central"/>
</dbReference>
<evidence type="ECO:0000313" key="8">
    <source>
        <dbReference type="Proteomes" id="UP000001542"/>
    </source>
</evidence>
<dbReference type="eggNOG" id="KOG0048">
    <property type="taxonomic scope" value="Eukaryota"/>
</dbReference>
<dbReference type="PROSITE" id="PS51294">
    <property type="entry name" value="HTH_MYB"/>
    <property type="match status" value="2"/>
</dbReference>
<proteinExistence type="predicted"/>
<dbReference type="GO" id="GO:0005634">
    <property type="term" value="C:nucleus"/>
    <property type="evidence" value="ECO:0000318"/>
    <property type="project" value="GO_Central"/>
</dbReference>
<dbReference type="InterPro" id="IPR051575">
    <property type="entry name" value="Myb-like_DNA-bd"/>
</dbReference>
<dbReference type="OMA" id="ETSEHKT"/>
<protein>
    <submittedName>
        <fullName evidence="7">Myb-like DNA-binding domain containing protein</fullName>
    </submittedName>
</protein>
<dbReference type="Gene3D" id="1.10.10.60">
    <property type="entry name" value="Homeodomain-like"/>
    <property type="match status" value="2"/>
</dbReference>
<evidence type="ECO:0000256" key="3">
    <source>
        <dbReference type="ARBA" id="ARBA00023163"/>
    </source>
</evidence>
<keyword evidence="1" id="KW-0805">Transcription regulation</keyword>
<evidence type="ECO:0000256" key="4">
    <source>
        <dbReference type="ARBA" id="ARBA00023242"/>
    </source>
</evidence>
<dbReference type="PROSITE" id="PS50090">
    <property type="entry name" value="MYB_LIKE"/>
    <property type="match status" value="2"/>
</dbReference>
<dbReference type="SMR" id="A2DGL0"/>
<dbReference type="GO" id="GO:0006355">
    <property type="term" value="P:regulation of DNA-templated transcription"/>
    <property type="evidence" value="ECO:0000318"/>
    <property type="project" value="GO_Central"/>
</dbReference>
<dbReference type="GO" id="GO:0000978">
    <property type="term" value="F:RNA polymerase II cis-regulatory region sequence-specific DNA binding"/>
    <property type="evidence" value="ECO:0000318"/>
    <property type="project" value="GO_Central"/>
</dbReference>
<dbReference type="CDD" id="cd00167">
    <property type="entry name" value="SANT"/>
    <property type="match status" value="2"/>
</dbReference>
<gene>
    <name evidence="7" type="ORF">TVAG_110090</name>
</gene>
<accession>A2DGL0</accession>
<evidence type="ECO:0000256" key="2">
    <source>
        <dbReference type="ARBA" id="ARBA00023125"/>
    </source>
</evidence>
<dbReference type="Pfam" id="PF00249">
    <property type="entry name" value="Myb_DNA-binding"/>
    <property type="match status" value="2"/>
</dbReference>
<feature type="domain" description="Myb-like" evidence="5">
    <location>
        <begin position="60"/>
        <end position="111"/>
    </location>
</feature>
<reference evidence="7" key="1">
    <citation type="submission" date="2006-10" db="EMBL/GenBank/DDBJ databases">
        <authorList>
            <person name="Amadeo P."/>
            <person name="Zhao Q."/>
            <person name="Wortman J."/>
            <person name="Fraser-Liggett C."/>
            <person name="Carlton J."/>
        </authorList>
    </citation>
    <scope>NUCLEOTIDE SEQUENCE</scope>
    <source>
        <strain evidence="7">G3</strain>
    </source>
</reference>
<dbReference type="SMART" id="SM00717">
    <property type="entry name" value="SANT"/>
    <property type="match status" value="2"/>
</dbReference>
<dbReference type="OrthoDB" id="2143914at2759"/>
<dbReference type="InParanoid" id="A2DGL0"/>
<dbReference type="RefSeq" id="XP_001581383.1">
    <property type="nucleotide sequence ID" value="XM_001581333.1"/>
</dbReference>
<dbReference type="Proteomes" id="UP000001542">
    <property type="component" value="Unassembled WGS sequence"/>
</dbReference>
<keyword evidence="2 7" id="KW-0238">DNA-binding</keyword>
<dbReference type="STRING" id="5722.A2DGL0"/>
<name>A2DGL0_TRIV3</name>
<evidence type="ECO:0000256" key="1">
    <source>
        <dbReference type="ARBA" id="ARBA00023015"/>
    </source>
</evidence>
<evidence type="ECO:0000259" key="6">
    <source>
        <dbReference type="PROSITE" id="PS51294"/>
    </source>
</evidence>
<feature type="domain" description="Myb-like" evidence="5">
    <location>
        <begin position="112"/>
        <end position="162"/>
    </location>
</feature>
<dbReference type="InterPro" id="IPR009057">
    <property type="entry name" value="Homeodomain-like_sf"/>
</dbReference>
<dbReference type="PANTHER" id="PTHR46621:SF1">
    <property type="entry name" value="SNRNA-ACTIVATING PROTEIN COMPLEX SUBUNIT 4"/>
    <property type="match status" value="1"/>
</dbReference>
<dbReference type="PANTHER" id="PTHR46621">
    <property type="entry name" value="SNRNA-ACTIVATING PROTEIN COMPLEX SUBUNIT 4"/>
    <property type="match status" value="1"/>
</dbReference>
<dbReference type="VEuPathDB" id="TrichDB:TVAGG3_0998090"/>
<dbReference type="SUPFAM" id="SSF46689">
    <property type="entry name" value="Homeodomain-like"/>
    <property type="match status" value="1"/>
</dbReference>
<dbReference type="AlphaFoldDB" id="A2DGL0"/>